<feature type="domain" description="Bifunctional inhibitor/plant lipid transfer protein/seed storage helical" evidence="4">
    <location>
        <begin position="33"/>
        <end position="120"/>
    </location>
</feature>
<gene>
    <name evidence="5" type="primary">NLTP3</name>
</gene>
<dbReference type="InterPro" id="IPR016140">
    <property type="entry name" value="Bifunc_inhib/LTP/seed_store"/>
</dbReference>
<dbReference type="SMART" id="SM00499">
    <property type="entry name" value="AAI"/>
    <property type="match status" value="1"/>
</dbReference>
<dbReference type="GO" id="GO:0006869">
    <property type="term" value="P:lipid transport"/>
    <property type="evidence" value="ECO:0007669"/>
    <property type="project" value="InterPro"/>
</dbReference>
<dbReference type="GO" id="GO:0008289">
    <property type="term" value="F:lipid binding"/>
    <property type="evidence" value="ECO:0007669"/>
    <property type="project" value="UniProtKB-KW"/>
</dbReference>
<dbReference type="EMBL" id="KC142136">
    <property type="protein sequence ID" value="AGL08242.1"/>
    <property type="molecule type" value="mRNA"/>
</dbReference>
<dbReference type="CDD" id="cd01960">
    <property type="entry name" value="nsLTP1"/>
    <property type="match status" value="1"/>
</dbReference>
<accession>A0A0U1VUR3</accession>
<comment type="similarity">
    <text evidence="1 2">Belongs to the plant LTP family.</text>
</comment>
<sequence length="124" mass="12930">MAFPTTIPRLVCIALIGMLVVSAPDTVESAVSCNQVMNYLTPCVNFVLYGGAVVSQQCCTGVQTLYAAAGTTQDRQGVCSCLKSAINGMPVSNFNINNAASLPSRCGVSVPYKISPSTDCKSVK</sequence>
<dbReference type="InterPro" id="IPR036312">
    <property type="entry name" value="Bifun_inhib/LTP/seed_sf"/>
</dbReference>
<reference evidence="5" key="1">
    <citation type="submission" date="2012-11" db="EMBL/GenBank/DDBJ databases">
        <title>Non-specific lipid transfer protein from Cuphea paucipetala.</title>
        <authorList>
            <person name="Roh K.H."/>
            <person name="Kim J.-B."/>
            <person name="Kim H.U."/>
            <person name="Lee K.-R."/>
        </authorList>
    </citation>
    <scope>NUCLEOTIDE SEQUENCE</scope>
</reference>
<comment type="function">
    <text evidence="2">Plant non-specific lipid-transfer proteins transfer phospholipids as well as galactolipids across membranes. May play a role in wax or cutin deposition in the cell walls of expanding epidermal cells and certain secretory tissues.</text>
</comment>
<dbReference type="AlphaFoldDB" id="A0A0U1VUR3"/>
<keyword evidence="5" id="KW-0808">Transferase</keyword>
<evidence type="ECO:0000313" key="5">
    <source>
        <dbReference type="EMBL" id="AGL08242.1"/>
    </source>
</evidence>
<dbReference type="InterPro" id="IPR000528">
    <property type="entry name" value="Plant_nsLTP"/>
</dbReference>
<protein>
    <recommendedName>
        <fullName evidence="2">Non-specific lipid-transfer protein</fullName>
    </recommendedName>
</protein>
<evidence type="ECO:0000259" key="4">
    <source>
        <dbReference type="SMART" id="SM00499"/>
    </source>
</evidence>
<feature type="chain" id="PRO_5006829355" description="Non-specific lipid-transfer protein" evidence="3">
    <location>
        <begin position="30"/>
        <end position="124"/>
    </location>
</feature>
<dbReference type="PRINTS" id="PR00382">
    <property type="entry name" value="LIPIDTRNSFER"/>
</dbReference>
<dbReference type="GO" id="GO:0016746">
    <property type="term" value="F:acyltransferase activity"/>
    <property type="evidence" value="ECO:0007669"/>
    <property type="project" value="UniProtKB-KW"/>
</dbReference>
<keyword evidence="2" id="KW-0446">Lipid-binding</keyword>
<keyword evidence="5" id="KW-0012">Acyltransferase</keyword>
<keyword evidence="3" id="KW-0732">Signal</keyword>
<feature type="signal peptide" evidence="3">
    <location>
        <begin position="1"/>
        <end position="29"/>
    </location>
</feature>
<dbReference type="Gene3D" id="1.10.110.10">
    <property type="entry name" value="Plant lipid-transfer and hydrophobic proteins"/>
    <property type="match status" value="1"/>
</dbReference>
<keyword evidence="2" id="KW-0813">Transport</keyword>
<name>A0A0U1VUR3_9MYRT</name>
<dbReference type="PROSITE" id="PS00597">
    <property type="entry name" value="PLANT_LTP"/>
    <property type="match status" value="1"/>
</dbReference>
<dbReference type="Pfam" id="PF00234">
    <property type="entry name" value="Tryp_alpha_amyl"/>
    <property type="match status" value="1"/>
</dbReference>
<organism evidence="5">
    <name type="scientific">Cuphea paucipetala</name>
    <dbReference type="NCBI Taxonomy" id="857164"/>
    <lineage>
        <taxon>Eukaryota</taxon>
        <taxon>Viridiplantae</taxon>
        <taxon>Streptophyta</taxon>
        <taxon>Embryophyta</taxon>
        <taxon>Tracheophyta</taxon>
        <taxon>Spermatophyta</taxon>
        <taxon>Magnoliopsida</taxon>
        <taxon>eudicotyledons</taxon>
        <taxon>Gunneridae</taxon>
        <taxon>Pentapetalae</taxon>
        <taxon>rosids</taxon>
        <taxon>malvids</taxon>
        <taxon>Myrtales</taxon>
        <taxon>Lythraceae</taxon>
        <taxon>Cuphea</taxon>
    </lineage>
</organism>
<dbReference type="PANTHER" id="PTHR33076">
    <property type="entry name" value="NON-SPECIFIC LIPID-TRANSFER PROTEIN 2-RELATED"/>
    <property type="match status" value="1"/>
</dbReference>
<evidence type="ECO:0000256" key="3">
    <source>
        <dbReference type="SAM" id="SignalP"/>
    </source>
</evidence>
<evidence type="ECO:0000256" key="2">
    <source>
        <dbReference type="RuleBase" id="RU000628"/>
    </source>
</evidence>
<evidence type="ECO:0000256" key="1">
    <source>
        <dbReference type="ARBA" id="ARBA00009748"/>
    </source>
</evidence>
<proteinExistence type="evidence at transcript level"/>
<dbReference type="SUPFAM" id="SSF47699">
    <property type="entry name" value="Bifunctional inhibitor/lipid-transfer protein/seed storage 2S albumin"/>
    <property type="match status" value="1"/>
</dbReference>